<dbReference type="Proteomes" id="UP000694865">
    <property type="component" value="Unplaced"/>
</dbReference>
<keyword evidence="1" id="KW-0560">Oxidoreductase</keyword>
<dbReference type="PANTHER" id="PTHR43157:SF71">
    <property type="entry name" value="RETINOL DEHYDROGENASE 13"/>
    <property type="match status" value="1"/>
</dbReference>
<reference evidence="4" key="1">
    <citation type="submission" date="2025-08" db="UniProtKB">
        <authorList>
            <consortium name="RefSeq"/>
        </authorList>
    </citation>
    <scope>IDENTIFICATION</scope>
    <source>
        <tissue evidence="4">Testes</tissue>
    </source>
</reference>
<evidence type="ECO:0000313" key="4">
    <source>
        <dbReference type="RefSeq" id="XP_006815037.1"/>
    </source>
</evidence>
<dbReference type="InterPro" id="IPR002347">
    <property type="entry name" value="SDR_fam"/>
</dbReference>
<evidence type="ECO:0000256" key="1">
    <source>
        <dbReference type="ARBA" id="ARBA00023002"/>
    </source>
</evidence>
<proteinExistence type="inferred from homology"/>
<keyword evidence="3" id="KW-1185">Reference proteome</keyword>
<dbReference type="SUPFAM" id="SSF51735">
    <property type="entry name" value="NAD(P)-binding Rossmann-fold domains"/>
    <property type="match status" value="1"/>
</dbReference>
<dbReference type="PANTHER" id="PTHR43157">
    <property type="entry name" value="PHOSPHATIDYLINOSITOL-GLYCAN BIOSYNTHESIS CLASS F PROTEIN-RELATED"/>
    <property type="match status" value="1"/>
</dbReference>
<dbReference type="GeneID" id="102804882"/>
<dbReference type="InterPro" id="IPR036291">
    <property type="entry name" value="NAD(P)-bd_dom_sf"/>
</dbReference>
<sequence>EQNIDILINNAGVMCCPQWKTVDGFEMQFGVNHLGHFFLTNLLLDKLKDSAPSRIITVSSVSHSKGEIDLDDLNSERQYSRTQAYANSKLANVLFTQELSKRLKWFRLQRFLLGTSFYGEINFSYLKMFLWDMGCTGVTANVLHPGVVKTEIGRHTGMHNSGFTMAVLGPLFWLFVKTPQQGAQTTIYCAVDEKLQTVSGKYFVDCQQKKCAAMNDDDETARRLWEVSQVMVGQCKTDTNNNTKMPS</sequence>
<dbReference type="PRINTS" id="PR00081">
    <property type="entry name" value="GDHRDH"/>
</dbReference>
<evidence type="ECO:0000313" key="3">
    <source>
        <dbReference type="Proteomes" id="UP000694865"/>
    </source>
</evidence>
<gene>
    <name evidence="4" type="primary">LOC102804882</name>
</gene>
<feature type="non-terminal residue" evidence="4">
    <location>
        <position position="1"/>
    </location>
</feature>
<name>A0ABM0M4U6_SACKO</name>
<protein>
    <submittedName>
        <fullName evidence="4">Retinol dehydrogenase 13-like</fullName>
    </submittedName>
</protein>
<dbReference type="RefSeq" id="XP_006815037.1">
    <property type="nucleotide sequence ID" value="XM_006814974.1"/>
</dbReference>
<organism evidence="3 4">
    <name type="scientific">Saccoglossus kowalevskii</name>
    <name type="common">Acorn worm</name>
    <dbReference type="NCBI Taxonomy" id="10224"/>
    <lineage>
        <taxon>Eukaryota</taxon>
        <taxon>Metazoa</taxon>
        <taxon>Hemichordata</taxon>
        <taxon>Enteropneusta</taxon>
        <taxon>Harrimaniidae</taxon>
        <taxon>Saccoglossus</taxon>
    </lineage>
</organism>
<dbReference type="Gene3D" id="3.40.50.720">
    <property type="entry name" value="NAD(P)-binding Rossmann-like Domain"/>
    <property type="match status" value="1"/>
</dbReference>
<dbReference type="Pfam" id="PF00106">
    <property type="entry name" value="adh_short"/>
    <property type="match status" value="1"/>
</dbReference>
<comment type="similarity">
    <text evidence="2">Belongs to the short-chain dehydrogenases/reductases (SDR) family.</text>
</comment>
<dbReference type="PRINTS" id="PR00080">
    <property type="entry name" value="SDRFAMILY"/>
</dbReference>
<accession>A0ABM0M4U6</accession>
<evidence type="ECO:0000256" key="2">
    <source>
        <dbReference type="RuleBase" id="RU000363"/>
    </source>
</evidence>